<evidence type="ECO:0000313" key="2">
    <source>
        <dbReference type="EMBL" id="RSM09385.1"/>
    </source>
</evidence>
<evidence type="ECO:0000256" key="1">
    <source>
        <dbReference type="SAM" id="MobiDB-lite"/>
    </source>
</evidence>
<proteinExistence type="predicted"/>
<name>A0A428U531_9HYPO</name>
<feature type="non-terminal residue" evidence="2">
    <location>
        <position position="1"/>
    </location>
</feature>
<dbReference type="EMBL" id="NIZV01000096">
    <property type="protein sequence ID" value="RSM09385.1"/>
    <property type="molecule type" value="Genomic_DNA"/>
</dbReference>
<evidence type="ECO:0000313" key="3">
    <source>
        <dbReference type="Proteomes" id="UP000288429"/>
    </source>
</evidence>
<dbReference type="Proteomes" id="UP000288429">
    <property type="component" value="Unassembled WGS sequence"/>
</dbReference>
<organism evidence="2 3">
    <name type="scientific">Fusarium ambrosium</name>
    <dbReference type="NCBI Taxonomy" id="131363"/>
    <lineage>
        <taxon>Eukaryota</taxon>
        <taxon>Fungi</taxon>
        <taxon>Dikarya</taxon>
        <taxon>Ascomycota</taxon>
        <taxon>Pezizomycotina</taxon>
        <taxon>Sordariomycetes</taxon>
        <taxon>Hypocreomycetidae</taxon>
        <taxon>Hypocreales</taxon>
        <taxon>Nectriaceae</taxon>
        <taxon>Fusarium</taxon>
        <taxon>Fusarium solani species complex</taxon>
    </lineage>
</organism>
<gene>
    <name evidence="2" type="ORF">CDV31_007691</name>
</gene>
<comment type="caution">
    <text evidence="2">The sequence shown here is derived from an EMBL/GenBank/DDBJ whole genome shotgun (WGS) entry which is preliminary data.</text>
</comment>
<feature type="compositionally biased region" description="Low complexity" evidence="1">
    <location>
        <begin position="15"/>
        <end position="31"/>
    </location>
</feature>
<dbReference type="AlphaFoldDB" id="A0A428U531"/>
<keyword evidence="3" id="KW-1185">Reference proteome</keyword>
<feature type="compositionally biased region" description="Basic and acidic residues" evidence="1">
    <location>
        <begin position="1"/>
        <end position="14"/>
    </location>
</feature>
<sequence length="64" mass="6704">DVIKAMAEHHERPRPAAVPAAAAAPPGRSPSATSCKLLFTATCIPMRLRRMVLLGTVVAELASP</sequence>
<accession>A0A428U531</accession>
<feature type="region of interest" description="Disordered" evidence="1">
    <location>
        <begin position="1"/>
        <end position="31"/>
    </location>
</feature>
<protein>
    <submittedName>
        <fullName evidence="2">Uncharacterized protein</fullName>
    </submittedName>
</protein>
<reference evidence="2 3" key="1">
    <citation type="submission" date="2017-06" db="EMBL/GenBank/DDBJ databases">
        <title>Cmopartive genomic analysis of Ambrosia Fusariam Clade fungi.</title>
        <authorList>
            <person name="Stajich J.E."/>
            <person name="Carrillo J."/>
            <person name="Kijimoto T."/>
            <person name="Eskalen A."/>
            <person name="O'Donnell K."/>
            <person name="Kasson M."/>
        </authorList>
    </citation>
    <scope>NUCLEOTIDE SEQUENCE [LARGE SCALE GENOMIC DNA]</scope>
    <source>
        <strain evidence="2 3">NRRL 20438</strain>
    </source>
</reference>